<evidence type="ECO:0000313" key="12">
    <source>
        <dbReference type="Proteomes" id="UP000014074"/>
    </source>
</evidence>
<accession>R8BWF3</accession>
<evidence type="ECO:0000256" key="7">
    <source>
        <dbReference type="RuleBase" id="RU003346"/>
    </source>
</evidence>
<dbReference type="InterPro" id="IPR036259">
    <property type="entry name" value="MFS_trans_sf"/>
</dbReference>
<feature type="region of interest" description="Disordered" evidence="8">
    <location>
        <begin position="624"/>
        <end position="647"/>
    </location>
</feature>
<dbReference type="RefSeq" id="XP_007911671.1">
    <property type="nucleotide sequence ID" value="XM_007913480.1"/>
</dbReference>
<feature type="transmembrane region" description="Helical" evidence="9">
    <location>
        <begin position="523"/>
        <end position="543"/>
    </location>
</feature>
<feature type="transmembrane region" description="Helical" evidence="9">
    <location>
        <begin position="303"/>
        <end position="322"/>
    </location>
</feature>
<organism evidence="11 12">
    <name type="scientific">Phaeoacremonium minimum (strain UCR-PA7)</name>
    <name type="common">Esca disease fungus</name>
    <name type="synonym">Togninia minima</name>
    <dbReference type="NCBI Taxonomy" id="1286976"/>
    <lineage>
        <taxon>Eukaryota</taxon>
        <taxon>Fungi</taxon>
        <taxon>Dikarya</taxon>
        <taxon>Ascomycota</taxon>
        <taxon>Pezizomycotina</taxon>
        <taxon>Sordariomycetes</taxon>
        <taxon>Sordariomycetidae</taxon>
        <taxon>Togniniales</taxon>
        <taxon>Togniniaceae</taxon>
        <taxon>Phaeoacremonium</taxon>
    </lineage>
</organism>
<dbReference type="HOGENOM" id="CLU_001265_43_5_1"/>
<dbReference type="InterPro" id="IPR003663">
    <property type="entry name" value="Sugar/inositol_transpt"/>
</dbReference>
<dbReference type="NCBIfam" id="TIGR00879">
    <property type="entry name" value="SP"/>
    <property type="match status" value="1"/>
</dbReference>
<protein>
    <submittedName>
        <fullName evidence="11">Putative mfs sugar transporter protein</fullName>
    </submittedName>
</protein>
<dbReference type="AlphaFoldDB" id="R8BWF3"/>
<name>R8BWF3_PHAM7</name>
<evidence type="ECO:0000256" key="1">
    <source>
        <dbReference type="ARBA" id="ARBA00004141"/>
    </source>
</evidence>
<keyword evidence="12" id="KW-1185">Reference proteome</keyword>
<keyword evidence="6 9" id="KW-0472">Membrane</keyword>
<dbReference type="FunFam" id="1.20.1250.20:FF:000100">
    <property type="entry name" value="MFS sugar transporter, putative"/>
    <property type="match status" value="1"/>
</dbReference>
<comment type="similarity">
    <text evidence="2 7">Belongs to the major facilitator superfamily. Sugar transporter (TC 2.A.1.1) family.</text>
</comment>
<dbReference type="Pfam" id="PF00083">
    <property type="entry name" value="Sugar_tr"/>
    <property type="match status" value="1"/>
</dbReference>
<dbReference type="GO" id="GO:0015791">
    <property type="term" value="P:polyol transmembrane transport"/>
    <property type="evidence" value="ECO:0007669"/>
    <property type="project" value="UniProtKB-ARBA"/>
</dbReference>
<evidence type="ECO:0000256" key="4">
    <source>
        <dbReference type="ARBA" id="ARBA00022692"/>
    </source>
</evidence>
<dbReference type="GeneID" id="19329782"/>
<proteinExistence type="inferred from homology"/>
<dbReference type="GO" id="GO:0022857">
    <property type="term" value="F:transmembrane transporter activity"/>
    <property type="evidence" value="ECO:0007669"/>
    <property type="project" value="InterPro"/>
</dbReference>
<dbReference type="PROSITE" id="PS00216">
    <property type="entry name" value="SUGAR_TRANSPORT_1"/>
    <property type="match status" value="1"/>
</dbReference>
<dbReference type="InterPro" id="IPR020846">
    <property type="entry name" value="MFS_dom"/>
</dbReference>
<gene>
    <name evidence="11" type="ORF">UCRPA7_889</name>
</gene>
<evidence type="ECO:0000256" key="5">
    <source>
        <dbReference type="ARBA" id="ARBA00022989"/>
    </source>
</evidence>
<feature type="transmembrane region" description="Helical" evidence="9">
    <location>
        <begin position="174"/>
        <end position="194"/>
    </location>
</feature>
<keyword evidence="3 7" id="KW-0813">Transport</keyword>
<dbReference type="SUPFAM" id="SSF103473">
    <property type="entry name" value="MFS general substrate transporter"/>
    <property type="match status" value="1"/>
</dbReference>
<dbReference type="PANTHER" id="PTHR48020:SF25">
    <property type="entry name" value="SUGAR TRANSPORTER, PUTATIVE (AFU_ORTHOLOGUE AFUA_7G05830)-RELATED"/>
    <property type="match status" value="1"/>
</dbReference>
<feature type="transmembrane region" description="Helical" evidence="9">
    <location>
        <begin position="484"/>
        <end position="502"/>
    </location>
</feature>
<dbReference type="InterPro" id="IPR050814">
    <property type="entry name" value="Myo-inositol_Transporter"/>
</dbReference>
<dbReference type="eggNOG" id="KOG0254">
    <property type="taxonomic scope" value="Eukaryota"/>
</dbReference>
<evidence type="ECO:0000313" key="11">
    <source>
        <dbReference type="EMBL" id="EOO03660.1"/>
    </source>
</evidence>
<feature type="transmembrane region" description="Helical" evidence="9">
    <location>
        <begin position="206"/>
        <end position="224"/>
    </location>
</feature>
<dbReference type="KEGG" id="tmn:UCRPA7_889"/>
<evidence type="ECO:0000259" key="10">
    <source>
        <dbReference type="PROSITE" id="PS50850"/>
    </source>
</evidence>
<dbReference type="OrthoDB" id="5290825at2759"/>
<feature type="compositionally biased region" description="Basic and acidic residues" evidence="8">
    <location>
        <begin position="21"/>
        <end position="30"/>
    </location>
</feature>
<feature type="region of interest" description="Disordered" evidence="8">
    <location>
        <begin position="1"/>
        <end position="60"/>
    </location>
</feature>
<feature type="transmembrane region" description="Helical" evidence="9">
    <location>
        <begin position="456"/>
        <end position="478"/>
    </location>
</feature>
<evidence type="ECO:0000256" key="9">
    <source>
        <dbReference type="SAM" id="Phobius"/>
    </source>
</evidence>
<keyword evidence="4 9" id="KW-0812">Transmembrane</keyword>
<evidence type="ECO:0000256" key="8">
    <source>
        <dbReference type="SAM" id="MobiDB-lite"/>
    </source>
</evidence>
<dbReference type="PROSITE" id="PS50850">
    <property type="entry name" value="MFS"/>
    <property type="match status" value="1"/>
</dbReference>
<dbReference type="Proteomes" id="UP000014074">
    <property type="component" value="Unassembled WGS sequence"/>
</dbReference>
<feature type="domain" description="Major facilitator superfamily (MFS) profile" evidence="10">
    <location>
        <begin position="133"/>
        <end position="578"/>
    </location>
</feature>
<keyword evidence="11" id="KW-0762">Sugar transport</keyword>
<dbReference type="InterPro" id="IPR005828">
    <property type="entry name" value="MFS_sugar_transport-like"/>
</dbReference>
<evidence type="ECO:0000256" key="3">
    <source>
        <dbReference type="ARBA" id="ARBA00022448"/>
    </source>
</evidence>
<dbReference type="GO" id="GO:0015798">
    <property type="term" value="P:myo-inositol transport"/>
    <property type="evidence" value="ECO:0007669"/>
    <property type="project" value="UniProtKB-ARBA"/>
</dbReference>
<feature type="compositionally biased region" description="Basic and acidic residues" evidence="8">
    <location>
        <begin position="1"/>
        <end position="14"/>
    </location>
</feature>
<feature type="transmembrane region" description="Helical" evidence="9">
    <location>
        <begin position="269"/>
        <end position="291"/>
    </location>
</feature>
<reference evidence="12" key="1">
    <citation type="journal article" date="2013" name="Genome Announc.">
        <title>Draft genome sequence of the ascomycete Phaeoacremonium aleophilum strain UCR-PA7, a causal agent of the esca disease complex in grapevines.</title>
        <authorList>
            <person name="Blanco-Ulate B."/>
            <person name="Rolshausen P."/>
            <person name="Cantu D."/>
        </authorList>
    </citation>
    <scope>NUCLEOTIDE SEQUENCE [LARGE SCALE GENOMIC DNA]</scope>
    <source>
        <strain evidence="12">UCR-PA7</strain>
    </source>
</reference>
<dbReference type="PANTHER" id="PTHR48020">
    <property type="entry name" value="PROTON MYO-INOSITOL COTRANSPORTER"/>
    <property type="match status" value="1"/>
</dbReference>
<sequence length="647" mass="73543">MASEQPHKSEKDWQRSASSDSRTEVEHHDYGGSSRMASTSVDEGARQRQKASSKIENPLAGLSREQLSDLGEKYCREHGFTEEEDIRAFKVGAMCAGDWNSWDTIQGLTESERSYMDKEVTHKWTNPKTLYGVIVICSLCAAVQGMDETVVNGAQSFYKKEFGIGSDTKSRDTWLVGLVNSAPYLCCAFIGCWLTDPMNKKFGRRGTVFISCVISALACFWQAFTNTWWHMFIARFALGLGIGPKSATTPIFAAECSPPKLRGALVMQWQMWTAFGIMLGYVADLAFYFVPDHGIKQGLNWRLMMGSAMIPAVVVCCLIPFYPESPRWYLTKNRHQDAFKAICKLRYEKVQAARDLFYMHTLLEAEREAMSIGKSNRIKEFFTVRRNRNAMVASEIVMFMQQFCGVNVIAYYSSEIFLQSGFSEVSALAASLGFGLINWLFALPAFFTIDRFGRRNLLLTTFPLMALFMLFTGFSFWIPENNKAHIGCIALGIYLFGMVYSPGEGPVPFTYSAEAYPLYIRPIGMSLATATTWFFNFVLSVTWPSLLTAFKPQGAFGWYAAWNIIGFFAVLFFVPETKEKTLEELDSVFSVPLRKTMAYGAAQFFYFWRHYVLRQDIAKPQVPHDEHVEHNRKSFLREKESDPTRRV</sequence>
<dbReference type="PRINTS" id="PR00171">
    <property type="entry name" value="SUGRTRNSPORT"/>
</dbReference>
<keyword evidence="5 9" id="KW-1133">Transmembrane helix</keyword>
<evidence type="ECO:0000256" key="2">
    <source>
        <dbReference type="ARBA" id="ARBA00010992"/>
    </source>
</evidence>
<evidence type="ECO:0000256" key="6">
    <source>
        <dbReference type="ARBA" id="ARBA00023136"/>
    </source>
</evidence>
<feature type="transmembrane region" description="Helical" evidence="9">
    <location>
        <begin position="427"/>
        <end position="449"/>
    </location>
</feature>
<feature type="transmembrane region" description="Helical" evidence="9">
    <location>
        <begin position="555"/>
        <end position="574"/>
    </location>
</feature>
<dbReference type="InterPro" id="IPR005829">
    <property type="entry name" value="Sugar_transporter_CS"/>
</dbReference>
<comment type="subcellular location">
    <subcellularLocation>
        <location evidence="1">Membrane</location>
        <topology evidence="1">Multi-pass membrane protein</topology>
    </subcellularLocation>
</comment>
<dbReference type="EMBL" id="KB932817">
    <property type="protein sequence ID" value="EOO03660.1"/>
    <property type="molecule type" value="Genomic_DNA"/>
</dbReference>
<dbReference type="GO" id="GO:0016020">
    <property type="term" value="C:membrane"/>
    <property type="evidence" value="ECO:0007669"/>
    <property type="project" value="UniProtKB-SubCell"/>
</dbReference>
<dbReference type="Gene3D" id="1.20.1250.20">
    <property type="entry name" value="MFS general substrate transporter like domains"/>
    <property type="match status" value="1"/>
</dbReference>